<dbReference type="AlphaFoldDB" id="A0AAE1CLA9"/>
<organism evidence="1 2">
    <name type="scientific">Elysia crispata</name>
    <name type="common">lettuce slug</name>
    <dbReference type="NCBI Taxonomy" id="231223"/>
    <lineage>
        <taxon>Eukaryota</taxon>
        <taxon>Metazoa</taxon>
        <taxon>Spiralia</taxon>
        <taxon>Lophotrochozoa</taxon>
        <taxon>Mollusca</taxon>
        <taxon>Gastropoda</taxon>
        <taxon>Heterobranchia</taxon>
        <taxon>Euthyneura</taxon>
        <taxon>Panpulmonata</taxon>
        <taxon>Sacoglossa</taxon>
        <taxon>Placobranchoidea</taxon>
        <taxon>Plakobranchidae</taxon>
        <taxon>Elysia</taxon>
    </lineage>
</organism>
<comment type="caution">
    <text evidence="1">The sequence shown here is derived from an EMBL/GenBank/DDBJ whole genome shotgun (WGS) entry which is preliminary data.</text>
</comment>
<dbReference type="Proteomes" id="UP001283361">
    <property type="component" value="Unassembled WGS sequence"/>
</dbReference>
<sequence length="140" mass="15882">MTGGKTRSACVRIALDQWIWLKCEKKFEVYVDIPGLAIFGFLRSTAPPANCQLEQNSTMHSECGPRCNEIRNFGGLLSSTVKMSVRLFELSEESRLKARVDVCTRLEHDLWCGQEPYVCFNGGRLRLHGGLLRTLANYRL</sequence>
<proteinExistence type="predicted"/>
<name>A0AAE1CLA9_9GAST</name>
<evidence type="ECO:0000313" key="2">
    <source>
        <dbReference type="Proteomes" id="UP001283361"/>
    </source>
</evidence>
<keyword evidence="2" id="KW-1185">Reference proteome</keyword>
<dbReference type="EMBL" id="JAWDGP010007701">
    <property type="protein sequence ID" value="KAK3708258.1"/>
    <property type="molecule type" value="Genomic_DNA"/>
</dbReference>
<accession>A0AAE1CLA9</accession>
<gene>
    <name evidence="1" type="ORF">RRG08_023660</name>
</gene>
<evidence type="ECO:0000313" key="1">
    <source>
        <dbReference type="EMBL" id="KAK3708258.1"/>
    </source>
</evidence>
<reference evidence="1" key="1">
    <citation type="journal article" date="2023" name="G3 (Bethesda)">
        <title>A reference genome for the long-term kleptoplast-retaining sea slug Elysia crispata morphotype clarki.</title>
        <authorList>
            <person name="Eastman K.E."/>
            <person name="Pendleton A.L."/>
            <person name="Shaikh M.A."/>
            <person name="Suttiyut T."/>
            <person name="Ogas R."/>
            <person name="Tomko P."/>
            <person name="Gavelis G."/>
            <person name="Widhalm J.R."/>
            <person name="Wisecaver J.H."/>
        </authorList>
    </citation>
    <scope>NUCLEOTIDE SEQUENCE</scope>
    <source>
        <strain evidence="1">ECLA1</strain>
    </source>
</reference>
<protein>
    <submittedName>
        <fullName evidence="1">Uncharacterized protein</fullName>
    </submittedName>
</protein>